<evidence type="ECO:0000313" key="2">
    <source>
        <dbReference type="EMBL" id="CAB3395491.1"/>
    </source>
</evidence>
<sequence length="439" mass="48969">MNRWWKIRLTPRSPFLIAAKRITANDYETLDYIPARVLKAAVARAIIESYGGTPEDGTPPRYWVDPGLDPARCRPEWREWIKPFSEILFSDAMPYGAGRPPSTLLVCKVDPSHSPQDDLINRYALRKAVAAPGQLPPTVESGDAGEGRRCKECPQRLERWKSGWRLPSGGRQPGKVAHVQKRVFTRVELDVWRHTHRDEHLFSVAVGIPEALVGNTAEPLVFEGWIHAPEDVDLTLPPGFELRVGANLGTGLGRMEVEVFPEPPEDRKRWAEFGDWKKEVHDPSSVALVLVTDALYGVGGKRPVASLEENLAEYARWWQSRPSAIPAPSSLTVSYASIQYESRYPFVAGQPGIRTVDPLWYWLGGSLFVFSVTDPAEEEVLLQWATAVVKCGVRSDVSVQGAPAWSQDESPALSGSETTWTPVRAWSARESQSVSQKEE</sequence>
<name>A0A6F9EGN3_9BACL</name>
<accession>A0A6F9EGN3</accession>
<evidence type="ECO:0000256" key="1">
    <source>
        <dbReference type="SAM" id="MobiDB-lite"/>
    </source>
</evidence>
<feature type="compositionally biased region" description="Polar residues" evidence="1">
    <location>
        <begin position="407"/>
        <end position="421"/>
    </location>
</feature>
<dbReference type="RefSeq" id="WP_170086316.1">
    <property type="nucleotide sequence ID" value="NZ_CP047972.1"/>
</dbReference>
<gene>
    <name evidence="2" type="ORF">COOX1_2939</name>
</gene>
<dbReference type="AlphaFoldDB" id="A0A6F9EGN3"/>
<dbReference type="EMBL" id="LR792683">
    <property type="protein sequence ID" value="CAB3395491.1"/>
    <property type="molecule type" value="Genomic_DNA"/>
</dbReference>
<feature type="compositionally biased region" description="Polar residues" evidence="1">
    <location>
        <begin position="429"/>
        <end position="439"/>
    </location>
</feature>
<protein>
    <submittedName>
        <fullName evidence="2">Uncharacterized protein</fullName>
    </submittedName>
</protein>
<organism evidence="2 3">
    <name type="scientific">Kyrpidia spormannii</name>
    <dbReference type="NCBI Taxonomy" id="2055160"/>
    <lineage>
        <taxon>Bacteria</taxon>
        <taxon>Bacillati</taxon>
        <taxon>Bacillota</taxon>
        <taxon>Bacilli</taxon>
        <taxon>Bacillales</taxon>
        <taxon>Alicyclobacillaceae</taxon>
        <taxon>Kyrpidia</taxon>
    </lineage>
</organism>
<dbReference type="Proteomes" id="UP000502196">
    <property type="component" value="Chromosome"/>
</dbReference>
<proteinExistence type="predicted"/>
<reference evidence="2 3" key="1">
    <citation type="submission" date="2020-04" db="EMBL/GenBank/DDBJ databases">
        <authorList>
            <person name="Hogendoorn C."/>
        </authorList>
    </citation>
    <scope>NUCLEOTIDE SEQUENCE [LARGE SCALE GENOMIC DNA]</scope>
    <source>
        <strain evidence="2">COOX1</strain>
    </source>
</reference>
<evidence type="ECO:0000313" key="3">
    <source>
        <dbReference type="Proteomes" id="UP000502196"/>
    </source>
</evidence>
<feature type="region of interest" description="Disordered" evidence="1">
    <location>
        <begin position="404"/>
        <end position="439"/>
    </location>
</feature>